<accession>A0A0R1QW43</accession>
<feature type="transmembrane region" description="Helical" evidence="1">
    <location>
        <begin position="12"/>
        <end position="34"/>
    </location>
</feature>
<comment type="caution">
    <text evidence="2">The sequence shown here is derived from an EMBL/GenBank/DDBJ whole genome shotgun (WGS) entry which is preliminary data.</text>
</comment>
<name>A0A0R1QW43_9LACO</name>
<dbReference type="RefSeq" id="WP_156652726.1">
    <property type="nucleotide sequence ID" value="NZ_AZFC01000015.1"/>
</dbReference>
<evidence type="ECO:0000313" key="3">
    <source>
        <dbReference type="Proteomes" id="UP000051835"/>
    </source>
</evidence>
<reference evidence="2 3" key="1">
    <citation type="journal article" date="2015" name="Genome Announc.">
        <title>Expanding the biotechnology potential of lactobacilli through comparative genomics of 213 strains and associated genera.</title>
        <authorList>
            <person name="Sun Z."/>
            <person name="Harris H.M."/>
            <person name="McCann A."/>
            <person name="Guo C."/>
            <person name="Argimon S."/>
            <person name="Zhang W."/>
            <person name="Yang X."/>
            <person name="Jeffery I.B."/>
            <person name="Cooney J.C."/>
            <person name="Kagawa T.F."/>
            <person name="Liu W."/>
            <person name="Song Y."/>
            <person name="Salvetti E."/>
            <person name="Wrobel A."/>
            <person name="Rasinkangas P."/>
            <person name="Parkhill J."/>
            <person name="Rea M.C."/>
            <person name="O'Sullivan O."/>
            <person name="Ritari J."/>
            <person name="Douillard F.P."/>
            <person name="Paul Ross R."/>
            <person name="Yang R."/>
            <person name="Briner A.E."/>
            <person name="Felis G.E."/>
            <person name="de Vos W.M."/>
            <person name="Barrangou R."/>
            <person name="Klaenhammer T.R."/>
            <person name="Caufield P.W."/>
            <person name="Cui Y."/>
            <person name="Zhang H."/>
            <person name="O'Toole P.W."/>
        </authorList>
    </citation>
    <scope>NUCLEOTIDE SEQUENCE [LARGE SCALE GENOMIC DNA]</scope>
    <source>
        <strain evidence="2 3">DSM 15429</strain>
    </source>
</reference>
<keyword evidence="1" id="KW-0472">Membrane</keyword>
<dbReference type="Proteomes" id="UP000051835">
    <property type="component" value="Unassembled WGS sequence"/>
</dbReference>
<sequence length="50" mass="5561">MINDTSGWLTTLSWGILLTFGGALVILAGCWWHILRTTIRQFNVEGPADD</sequence>
<dbReference type="EMBL" id="AZFC01000015">
    <property type="protein sequence ID" value="KRL48758.1"/>
    <property type="molecule type" value="Genomic_DNA"/>
</dbReference>
<dbReference type="PATRIC" id="fig|1423805.4.peg.1255"/>
<organism evidence="2 3">
    <name type="scientific">Levilactobacillus spicheri DSM 15429</name>
    <dbReference type="NCBI Taxonomy" id="1423805"/>
    <lineage>
        <taxon>Bacteria</taxon>
        <taxon>Bacillati</taxon>
        <taxon>Bacillota</taxon>
        <taxon>Bacilli</taxon>
        <taxon>Lactobacillales</taxon>
        <taxon>Lactobacillaceae</taxon>
        <taxon>Levilactobacillus</taxon>
    </lineage>
</organism>
<gene>
    <name evidence="2" type="ORF">FD37_GL001222</name>
</gene>
<proteinExistence type="predicted"/>
<keyword evidence="1" id="KW-0812">Transmembrane</keyword>
<evidence type="ECO:0000313" key="2">
    <source>
        <dbReference type="EMBL" id="KRL48758.1"/>
    </source>
</evidence>
<dbReference type="AlphaFoldDB" id="A0A0R1QW43"/>
<protein>
    <submittedName>
        <fullName evidence="2">Uncharacterized protein</fullName>
    </submittedName>
</protein>
<keyword evidence="1" id="KW-1133">Transmembrane helix</keyword>
<evidence type="ECO:0000256" key="1">
    <source>
        <dbReference type="SAM" id="Phobius"/>
    </source>
</evidence>